<reference evidence="2" key="1">
    <citation type="journal article" date="2014" name="Int. J. Syst. Evol. Microbiol.">
        <title>Complete genome sequence of Corynebacterium casei LMG S-19264T (=DSM 44701T), isolated from a smear-ripened cheese.</title>
        <authorList>
            <consortium name="US DOE Joint Genome Institute (JGI-PGF)"/>
            <person name="Walter F."/>
            <person name="Albersmeier A."/>
            <person name="Kalinowski J."/>
            <person name="Ruckert C."/>
        </authorList>
    </citation>
    <scope>NUCLEOTIDE SEQUENCE</scope>
    <source>
        <strain evidence="2">JCM 3313</strain>
    </source>
</reference>
<evidence type="ECO:0000313" key="3">
    <source>
        <dbReference type="Proteomes" id="UP000639606"/>
    </source>
</evidence>
<feature type="region of interest" description="Disordered" evidence="1">
    <location>
        <begin position="49"/>
        <end position="72"/>
    </location>
</feature>
<name>A0A918AJ01_9PSEU</name>
<sequence length="72" mass="7946">MTAIFLALAVVALVVYGLERNHSRNTRPGTRLAGSCDVEDRDLPRVRAELHPVAERPGARRDGRPRLSVRSA</sequence>
<evidence type="ECO:0000256" key="1">
    <source>
        <dbReference type="SAM" id="MobiDB-lite"/>
    </source>
</evidence>
<keyword evidence="3" id="KW-1185">Reference proteome</keyword>
<reference evidence="2" key="2">
    <citation type="submission" date="2020-09" db="EMBL/GenBank/DDBJ databases">
        <authorList>
            <person name="Sun Q."/>
            <person name="Ohkuma M."/>
        </authorList>
    </citation>
    <scope>NUCLEOTIDE SEQUENCE</scope>
    <source>
        <strain evidence="2">JCM 3313</strain>
    </source>
</reference>
<organism evidence="2 3">
    <name type="scientific">Saccharothrix coeruleofusca</name>
    <dbReference type="NCBI Taxonomy" id="33919"/>
    <lineage>
        <taxon>Bacteria</taxon>
        <taxon>Bacillati</taxon>
        <taxon>Actinomycetota</taxon>
        <taxon>Actinomycetes</taxon>
        <taxon>Pseudonocardiales</taxon>
        <taxon>Pseudonocardiaceae</taxon>
        <taxon>Saccharothrix</taxon>
    </lineage>
</organism>
<feature type="compositionally biased region" description="Basic and acidic residues" evidence="1">
    <location>
        <begin position="49"/>
        <end position="65"/>
    </location>
</feature>
<dbReference type="EMBL" id="BMRG01000003">
    <property type="protein sequence ID" value="GGP48305.1"/>
    <property type="molecule type" value="Genomic_DNA"/>
</dbReference>
<dbReference type="AlphaFoldDB" id="A0A918AJ01"/>
<accession>A0A918AJ01</accession>
<dbReference type="Proteomes" id="UP000639606">
    <property type="component" value="Unassembled WGS sequence"/>
</dbReference>
<comment type="caution">
    <text evidence="2">The sequence shown here is derived from an EMBL/GenBank/DDBJ whole genome shotgun (WGS) entry which is preliminary data.</text>
</comment>
<proteinExistence type="predicted"/>
<evidence type="ECO:0000313" key="2">
    <source>
        <dbReference type="EMBL" id="GGP48305.1"/>
    </source>
</evidence>
<protein>
    <submittedName>
        <fullName evidence="2">Uncharacterized protein</fullName>
    </submittedName>
</protein>
<gene>
    <name evidence="2" type="ORF">GCM10010185_20400</name>
</gene>
<dbReference type="RefSeq" id="WP_189222944.1">
    <property type="nucleotide sequence ID" value="NZ_BMRG01000003.1"/>
</dbReference>